<dbReference type="Proteomes" id="UP001500908">
    <property type="component" value="Unassembled WGS sequence"/>
</dbReference>
<feature type="region of interest" description="Disordered" evidence="1">
    <location>
        <begin position="45"/>
        <end position="74"/>
    </location>
</feature>
<organism evidence="2 3">
    <name type="scientific">Salinactinospora qingdaonensis</name>
    <dbReference type="NCBI Taxonomy" id="702744"/>
    <lineage>
        <taxon>Bacteria</taxon>
        <taxon>Bacillati</taxon>
        <taxon>Actinomycetota</taxon>
        <taxon>Actinomycetes</taxon>
        <taxon>Streptosporangiales</taxon>
        <taxon>Nocardiopsidaceae</taxon>
        <taxon>Salinactinospora</taxon>
    </lineage>
</organism>
<gene>
    <name evidence="2" type="ORF">GCM10022402_40400</name>
</gene>
<proteinExistence type="predicted"/>
<name>A0ABP7G928_9ACTN</name>
<reference evidence="3" key="1">
    <citation type="journal article" date="2019" name="Int. J. Syst. Evol. Microbiol.">
        <title>The Global Catalogue of Microorganisms (GCM) 10K type strain sequencing project: providing services to taxonomists for standard genome sequencing and annotation.</title>
        <authorList>
            <consortium name="The Broad Institute Genomics Platform"/>
            <consortium name="The Broad Institute Genome Sequencing Center for Infectious Disease"/>
            <person name="Wu L."/>
            <person name="Ma J."/>
        </authorList>
    </citation>
    <scope>NUCLEOTIDE SEQUENCE [LARGE SCALE GENOMIC DNA]</scope>
    <source>
        <strain evidence="3">JCM 17137</strain>
    </source>
</reference>
<accession>A0ABP7G928</accession>
<evidence type="ECO:0000256" key="1">
    <source>
        <dbReference type="SAM" id="MobiDB-lite"/>
    </source>
</evidence>
<protein>
    <submittedName>
        <fullName evidence="2">Uncharacterized protein</fullName>
    </submittedName>
</protein>
<evidence type="ECO:0000313" key="3">
    <source>
        <dbReference type="Proteomes" id="UP001500908"/>
    </source>
</evidence>
<sequence length="105" mass="11296">MAERGQLTREVPDVDALATAVRLAAVGQQGDTQWVIVVRHVANPSASGHGEREMSAARLTRGDEENRGRGFLPAEPTHHLVCRSLVPPPLATEEPDDHAACAVDR</sequence>
<keyword evidence="3" id="KW-1185">Reference proteome</keyword>
<comment type="caution">
    <text evidence="2">The sequence shown here is derived from an EMBL/GenBank/DDBJ whole genome shotgun (WGS) entry which is preliminary data.</text>
</comment>
<evidence type="ECO:0000313" key="2">
    <source>
        <dbReference type="EMBL" id="GAA3758165.1"/>
    </source>
</evidence>
<dbReference type="EMBL" id="BAABDD010000026">
    <property type="protein sequence ID" value="GAA3758165.1"/>
    <property type="molecule type" value="Genomic_DNA"/>
</dbReference>
<feature type="compositionally biased region" description="Basic and acidic residues" evidence="1">
    <location>
        <begin position="49"/>
        <end position="68"/>
    </location>
</feature>